<dbReference type="GeneID" id="26379129"/>
<reference evidence="2" key="1">
    <citation type="journal article" date="2015" name="BMC Evol. Biol.">
        <title>Chloroplast phylogenomic analysis of chlorophyte green algae identifies a novel lineage sister to the Sphaeropleales (Chlorophyceae).</title>
        <authorList>
            <person name="Lemieux C."/>
            <person name="Vincent A.T."/>
            <person name="Labarre A."/>
            <person name="Otis C."/>
            <person name="Turmel M."/>
        </authorList>
    </citation>
    <scope>NUCLEOTIDE SEQUENCE</scope>
</reference>
<keyword evidence="2" id="KW-0934">Plastid</keyword>
<keyword evidence="2" id="KW-0378">Hydrolase</keyword>
<organism evidence="2">
    <name type="scientific">Bracteacoccus giganteus</name>
    <dbReference type="NCBI Taxonomy" id="50039"/>
    <lineage>
        <taxon>Eukaryota</taxon>
        <taxon>Viridiplantae</taxon>
        <taxon>Chlorophyta</taxon>
        <taxon>core chlorophytes</taxon>
        <taxon>Chlorophyceae</taxon>
        <taxon>CS clade</taxon>
        <taxon>Sphaeropleales</taxon>
        <taxon>Bracteacoccaceae</taxon>
        <taxon>Bracteacoccus</taxon>
    </lineage>
</organism>
<feature type="region of interest" description="Disordered" evidence="1">
    <location>
        <begin position="266"/>
        <end position="303"/>
    </location>
</feature>
<protein>
    <submittedName>
        <fullName evidence="2">Putative HNH homing endonuclease</fullName>
    </submittedName>
</protein>
<name>A0A0S2LQT6_9CHLO</name>
<dbReference type="GeneID" id="26379135"/>
<feature type="compositionally biased region" description="Low complexity" evidence="1">
    <location>
        <begin position="274"/>
        <end position="287"/>
    </location>
</feature>
<keyword evidence="2" id="KW-0540">Nuclease</keyword>
<dbReference type="EMBL" id="KT625421">
    <property type="protein sequence ID" value="ALO63559.1"/>
    <property type="molecule type" value="Genomic_DNA"/>
</dbReference>
<evidence type="ECO:0000256" key="1">
    <source>
        <dbReference type="SAM" id="MobiDB-lite"/>
    </source>
</evidence>
<dbReference type="RefSeq" id="YP_009185207.1">
    <property type="nucleotide sequence ID" value="NC_028586.1"/>
</dbReference>
<gene>
    <name evidence="2" type="primary">orf348</name>
</gene>
<feature type="compositionally biased region" description="Basic and acidic residues" evidence="1">
    <location>
        <begin position="294"/>
        <end position="303"/>
    </location>
</feature>
<dbReference type="AlphaFoldDB" id="A0A0S2LQT6"/>
<evidence type="ECO:0000313" key="2">
    <source>
        <dbReference type="EMBL" id="ALO63561.1"/>
    </source>
</evidence>
<dbReference type="EMBL" id="KT625421">
    <property type="protein sequence ID" value="ALO63561.1"/>
    <property type="molecule type" value="Genomic_DNA"/>
</dbReference>
<dbReference type="RefSeq" id="YP_009185246.1">
    <property type="nucleotide sequence ID" value="NC_028586.1"/>
</dbReference>
<geneLocation type="chloroplast" evidence="2"/>
<sequence>MPYKLPISYAIQKHKAVELKAKQLGHVIEYGEYQVFSDETILNGELRSALQSAESYTQNQIRSEREALLKIRCNAHSSADAEPIETTYHNYLRARTGLPCCGKQRVSQKLQHRVFSEESRQKLSISMKQVWATKPRAKDPRDSINYDLWRKKAQQLGDYKCAITGTRPLNLAVHHLYSMSHFPSIMYDADNSVLLDREIHKEFHSIWHYRTPNTIDQFMQFLDYILSNPEFRHRVFSKAVARPVRKIKAETSDNIENLYDSSDLSHTTSVHIPQSQSIETTISSQSSEESDDGSETRVYDPERIKRLHERMAQLRETLYSQLTSDEKASISEAIFVSEHQLVSEDDST</sequence>
<dbReference type="GO" id="GO:0004519">
    <property type="term" value="F:endonuclease activity"/>
    <property type="evidence" value="ECO:0007669"/>
    <property type="project" value="UniProtKB-KW"/>
</dbReference>
<accession>A0A0S2LQT6</accession>
<keyword evidence="2" id="KW-0150">Chloroplast</keyword>
<keyword evidence="2" id="KW-0255">Endonuclease</keyword>
<proteinExistence type="predicted"/>